<gene>
    <name evidence="2" type="ORF">AR543_20625</name>
</gene>
<keyword evidence="1" id="KW-1133">Transmembrane helix</keyword>
<name>A0A172ZLR0_9BACL</name>
<sequence length="215" mass="24809">MQWLAMITMLIDHLGYAFFSDERYMRIIGRIAFPIYCYLLVVGYRHTRNVNKYLIRLMVIALLSQFPFMFAFNITNLNVVFTLLIGLLLMILLDRIPSRLFPISILLAAAFSLLAEVLHTDYGAYGILLILIYRYMPGYMMVLAHFALTLIFILTGHMSLIQVYSIFSTLLITASTELRPDVRFAAPPRWLWRAFYPAHLAVIAIIVQGSIHGYF</sequence>
<accession>A0A172ZLR0</accession>
<evidence type="ECO:0000313" key="2">
    <source>
        <dbReference type="EMBL" id="ANF98177.1"/>
    </source>
</evidence>
<protein>
    <recommendedName>
        <fullName evidence="4">Conjugal transfer protein TraX</fullName>
    </recommendedName>
</protein>
<dbReference type="Pfam" id="PF05857">
    <property type="entry name" value="TraX"/>
    <property type="match status" value="1"/>
</dbReference>
<dbReference type="RefSeq" id="WP_060536257.1">
    <property type="nucleotide sequence ID" value="NZ_CP013023.1"/>
</dbReference>
<evidence type="ECO:0008006" key="4">
    <source>
        <dbReference type="Google" id="ProtNLM"/>
    </source>
</evidence>
<dbReference type="InterPro" id="IPR008875">
    <property type="entry name" value="TraX"/>
</dbReference>
<dbReference type="OrthoDB" id="9781069at2"/>
<dbReference type="KEGG" id="pbv:AR543_20625"/>
<feature type="transmembrane region" description="Helical" evidence="1">
    <location>
        <begin position="27"/>
        <end position="44"/>
    </location>
</feature>
<dbReference type="STRING" id="1616788.AR543_20625"/>
<dbReference type="Proteomes" id="UP000078148">
    <property type="component" value="Chromosome"/>
</dbReference>
<reference evidence="3" key="1">
    <citation type="submission" date="2015-10" db="EMBL/GenBank/DDBJ databases">
        <title>Genome of Paenibacillus bovis sp. nov.</title>
        <authorList>
            <person name="Wu Z."/>
            <person name="Gao C."/>
            <person name="Liu Z."/>
            <person name="Zheng H."/>
        </authorList>
    </citation>
    <scope>NUCLEOTIDE SEQUENCE [LARGE SCALE GENOMIC DNA]</scope>
    <source>
        <strain evidence="3">BD3526</strain>
    </source>
</reference>
<evidence type="ECO:0000313" key="3">
    <source>
        <dbReference type="Proteomes" id="UP000078148"/>
    </source>
</evidence>
<organism evidence="2 3">
    <name type="scientific">Paenibacillus bovis</name>
    <dbReference type="NCBI Taxonomy" id="1616788"/>
    <lineage>
        <taxon>Bacteria</taxon>
        <taxon>Bacillati</taxon>
        <taxon>Bacillota</taxon>
        <taxon>Bacilli</taxon>
        <taxon>Bacillales</taxon>
        <taxon>Paenibacillaceae</taxon>
        <taxon>Paenibacillus</taxon>
    </lineage>
</organism>
<dbReference type="EMBL" id="CP013023">
    <property type="protein sequence ID" value="ANF98177.1"/>
    <property type="molecule type" value="Genomic_DNA"/>
</dbReference>
<feature type="transmembrane region" description="Helical" evidence="1">
    <location>
        <begin position="100"/>
        <end position="118"/>
    </location>
</feature>
<keyword evidence="1" id="KW-0472">Membrane</keyword>
<feature type="transmembrane region" description="Helical" evidence="1">
    <location>
        <begin position="77"/>
        <end position="93"/>
    </location>
</feature>
<keyword evidence="3" id="KW-1185">Reference proteome</keyword>
<proteinExistence type="predicted"/>
<reference evidence="2 3" key="2">
    <citation type="journal article" date="2016" name="Int. J. Syst. Evol. Microbiol.">
        <title>Paenibacillus bovis sp. nov., isolated from raw yak (Bos grunniens) milk.</title>
        <authorList>
            <person name="Gao C."/>
            <person name="Han J."/>
            <person name="Liu Z."/>
            <person name="Xu X."/>
            <person name="Hang F."/>
            <person name="Wu Z."/>
        </authorList>
    </citation>
    <scope>NUCLEOTIDE SEQUENCE [LARGE SCALE GENOMIC DNA]</scope>
    <source>
        <strain evidence="2 3">BD3526</strain>
    </source>
</reference>
<keyword evidence="1" id="KW-0812">Transmembrane</keyword>
<evidence type="ECO:0000256" key="1">
    <source>
        <dbReference type="SAM" id="Phobius"/>
    </source>
</evidence>
<feature type="transmembrane region" description="Helical" evidence="1">
    <location>
        <begin position="53"/>
        <end position="71"/>
    </location>
</feature>
<feature type="transmembrane region" description="Helical" evidence="1">
    <location>
        <begin position="194"/>
        <end position="214"/>
    </location>
</feature>
<dbReference type="AlphaFoldDB" id="A0A172ZLR0"/>
<feature type="transmembrane region" description="Helical" evidence="1">
    <location>
        <begin position="150"/>
        <end position="174"/>
    </location>
</feature>